<proteinExistence type="predicted"/>
<dbReference type="PROSITE" id="PS51257">
    <property type="entry name" value="PROKAR_LIPOPROTEIN"/>
    <property type="match status" value="1"/>
</dbReference>
<gene>
    <name evidence="2" type="ORF">DME_LOCUS4084</name>
</gene>
<dbReference type="AlphaFoldDB" id="A0A0N4URI8"/>
<dbReference type="WBParaSite" id="DME_0001067001-mRNA-1">
    <property type="protein sequence ID" value="DME_0001067001-mRNA-1"/>
    <property type="gene ID" value="DME_0001067001"/>
</dbReference>
<evidence type="ECO:0000313" key="4">
    <source>
        <dbReference type="Proteomes" id="UP000274756"/>
    </source>
</evidence>
<dbReference type="InterPro" id="IPR036927">
    <property type="entry name" value="Cyt_c_oxase-like_su1_sf"/>
</dbReference>
<evidence type="ECO:0000313" key="5">
    <source>
        <dbReference type="WBParaSite" id="DME_0001067001-mRNA-1"/>
    </source>
</evidence>
<dbReference type="Proteomes" id="UP000038040">
    <property type="component" value="Unplaced"/>
</dbReference>
<reference evidence="5" key="1">
    <citation type="submission" date="2017-02" db="UniProtKB">
        <authorList>
            <consortium name="WormBaseParasite"/>
        </authorList>
    </citation>
    <scope>IDENTIFICATION</scope>
</reference>
<dbReference type="Proteomes" id="UP000274756">
    <property type="component" value="Unassembled WGS sequence"/>
</dbReference>
<protein>
    <submittedName>
        <fullName evidence="2 5">Uncharacterized protein</fullName>
    </submittedName>
</protein>
<dbReference type="EMBL" id="UYYG01000280">
    <property type="protein sequence ID" value="VDN54111.1"/>
    <property type="molecule type" value="Genomic_DNA"/>
</dbReference>
<feature type="transmembrane region" description="Helical" evidence="1">
    <location>
        <begin position="50"/>
        <end position="67"/>
    </location>
</feature>
<evidence type="ECO:0000256" key="1">
    <source>
        <dbReference type="SAM" id="Phobius"/>
    </source>
</evidence>
<accession>A0A0N4URI8</accession>
<keyword evidence="4" id="KW-1185">Reference proteome</keyword>
<dbReference type="SUPFAM" id="SSF81442">
    <property type="entry name" value="Cytochrome c oxidase subunit I-like"/>
    <property type="match status" value="1"/>
</dbReference>
<evidence type="ECO:0000313" key="2">
    <source>
        <dbReference type="EMBL" id="VDN54111.1"/>
    </source>
</evidence>
<reference evidence="2 4" key="2">
    <citation type="submission" date="2018-11" db="EMBL/GenBank/DDBJ databases">
        <authorList>
            <consortium name="Pathogen Informatics"/>
        </authorList>
    </citation>
    <scope>NUCLEOTIDE SEQUENCE [LARGE SCALE GENOMIC DNA]</scope>
</reference>
<evidence type="ECO:0000313" key="3">
    <source>
        <dbReference type="Proteomes" id="UP000038040"/>
    </source>
</evidence>
<keyword evidence="1" id="KW-1133">Transmembrane helix</keyword>
<sequence length="188" mass="21856">MNRDRRIVCHGDTEKSRVLSAYMVGSSCGTSWTVYPPLSASGHPVNRLAFFWSEFYFVIFMVTIKNLNMATIKMHRAISISLEHLSLFLWTIESMFDFQSCGLELLESFFHGFNFNFMVKYVSSSVGWFHRFACSFLLIILLIFPSLVLLILMVPSVALLNELLYNRSLPTFIHQYFDENLLCPTRFF</sequence>
<keyword evidence="1" id="KW-0812">Transmembrane</keyword>
<feature type="transmembrane region" description="Helical" evidence="1">
    <location>
        <begin position="21"/>
        <end position="38"/>
    </location>
</feature>
<name>A0A0N4URI8_DRAME</name>
<organism evidence="3 5">
    <name type="scientific">Dracunculus medinensis</name>
    <name type="common">Guinea worm</name>
    <dbReference type="NCBI Taxonomy" id="318479"/>
    <lineage>
        <taxon>Eukaryota</taxon>
        <taxon>Metazoa</taxon>
        <taxon>Ecdysozoa</taxon>
        <taxon>Nematoda</taxon>
        <taxon>Chromadorea</taxon>
        <taxon>Rhabditida</taxon>
        <taxon>Spirurina</taxon>
        <taxon>Dracunculoidea</taxon>
        <taxon>Dracunculidae</taxon>
        <taxon>Dracunculus</taxon>
    </lineage>
</organism>
<feature type="transmembrane region" description="Helical" evidence="1">
    <location>
        <begin position="136"/>
        <end position="160"/>
    </location>
</feature>
<dbReference type="Gene3D" id="1.20.210.10">
    <property type="entry name" value="Cytochrome c oxidase-like, subunit I domain"/>
    <property type="match status" value="1"/>
</dbReference>
<keyword evidence="1" id="KW-0472">Membrane</keyword>
<dbReference type="STRING" id="318479.A0A0N4URI8"/>